<organism evidence="7 8">
    <name type="scientific">Postia placenta MAD-698-R-SB12</name>
    <dbReference type="NCBI Taxonomy" id="670580"/>
    <lineage>
        <taxon>Eukaryota</taxon>
        <taxon>Fungi</taxon>
        <taxon>Dikarya</taxon>
        <taxon>Basidiomycota</taxon>
        <taxon>Agaricomycotina</taxon>
        <taxon>Agaricomycetes</taxon>
        <taxon>Polyporales</taxon>
        <taxon>Adustoporiaceae</taxon>
        <taxon>Rhodonia</taxon>
    </lineage>
</organism>
<keyword evidence="3" id="KW-0274">FAD</keyword>
<comment type="similarity">
    <text evidence="1">Belongs to the paxM FAD-dependent monooxygenase family.</text>
</comment>
<dbReference type="InterPro" id="IPR050493">
    <property type="entry name" value="FAD-dep_Monooxygenase_BioMet"/>
</dbReference>
<dbReference type="AlphaFoldDB" id="A0A1X6ND90"/>
<dbReference type="InterPro" id="IPR002938">
    <property type="entry name" value="FAD-bd"/>
</dbReference>
<dbReference type="PANTHER" id="PTHR13789">
    <property type="entry name" value="MONOOXYGENASE"/>
    <property type="match status" value="1"/>
</dbReference>
<keyword evidence="5" id="KW-0503">Monooxygenase</keyword>
<dbReference type="Pfam" id="PF01494">
    <property type="entry name" value="FAD_binding_3"/>
    <property type="match status" value="1"/>
</dbReference>
<dbReference type="GO" id="GO:0004497">
    <property type="term" value="F:monooxygenase activity"/>
    <property type="evidence" value="ECO:0007669"/>
    <property type="project" value="UniProtKB-KW"/>
</dbReference>
<accession>A0A1X6ND90</accession>
<dbReference type="OrthoDB" id="420606at2759"/>
<evidence type="ECO:0000256" key="5">
    <source>
        <dbReference type="ARBA" id="ARBA00023033"/>
    </source>
</evidence>
<name>A0A1X6ND90_9APHY</name>
<reference evidence="7 8" key="1">
    <citation type="submission" date="2017-04" db="EMBL/GenBank/DDBJ databases">
        <title>Genome Sequence of the Model Brown-Rot Fungus Postia placenta SB12.</title>
        <authorList>
            <consortium name="DOE Joint Genome Institute"/>
            <person name="Gaskell J."/>
            <person name="Kersten P."/>
            <person name="Larrondo L.F."/>
            <person name="Canessa P."/>
            <person name="Martinez D."/>
            <person name="Hibbett D."/>
            <person name="Schmoll M."/>
            <person name="Kubicek C.P."/>
            <person name="Martinez A.T."/>
            <person name="Yadav J."/>
            <person name="Master E."/>
            <person name="Magnuson J.K."/>
            <person name="James T."/>
            <person name="Yaver D."/>
            <person name="Berka R."/>
            <person name="Labutti K."/>
            <person name="Lipzen A."/>
            <person name="Aerts A."/>
            <person name="Barry K."/>
            <person name="Henrissat B."/>
            <person name="Blanchette R."/>
            <person name="Grigoriev I."/>
            <person name="Cullen D."/>
        </authorList>
    </citation>
    <scope>NUCLEOTIDE SEQUENCE [LARGE SCALE GENOMIC DNA]</scope>
    <source>
        <strain evidence="7 8">MAD-698-R-SB12</strain>
    </source>
</reference>
<evidence type="ECO:0000313" key="8">
    <source>
        <dbReference type="Proteomes" id="UP000194127"/>
    </source>
</evidence>
<sequence>MPALIAHGNIQRAPETLPIEFVVVGGGVAGLTSAIALSRVGHKVTILEQRDDFQETILAGGCRFAPNTTRIFYRWGLEEELRKISIWARYVQFSRYESGEVVAKGEWVHDFKVESDGEFIQMQYGAFRKLLYETALKYGVTVRANSKVTSVNIKPEAPSVTLESGEEIVADVIIGADGCHSLSRQVMFGEQDYMKRKNIVMYNTVVPVEKMAAVPELVPYLERDKVGMVVSWFGDRYGVMGFPSTEIKRVQQGDVYNLHVYTPETTPMPIPVSEVDSAHLVQAMNGCDPHLRKMAELATQIYAVPIVERPHLDDWLHEDGPFLAIGEAAHPLSSGSIYALSLAAADGMMLGRLFYHLRRKDQIPVFLAALSEMRHKRVQEVWDVQSTNPAAMSMPPGVEHSEGLAAAEAMGDGRALTMTQDAIRAVFAYDPEDEADNWLVQWGLMRERTQSEAPLTFAVAIAHQNEQTEG</sequence>
<keyword evidence="4" id="KW-0560">Oxidoreductase</keyword>
<dbReference type="Gene3D" id="3.50.50.60">
    <property type="entry name" value="FAD/NAD(P)-binding domain"/>
    <property type="match status" value="1"/>
</dbReference>
<evidence type="ECO:0000256" key="4">
    <source>
        <dbReference type="ARBA" id="ARBA00023002"/>
    </source>
</evidence>
<dbReference type="InterPro" id="IPR036188">
    <property type="entry name" value="FAD/NAD-bd_sf"/>
</dbReference>
<evidence type="ECO:0000256" key="1">
    <source>
        <dbReference type="ARBA" id="ARBA00007992"/>
    </source>
</evidence>
<keyword evidence="2" id="KW-0285">Flavoprotein</keyword>
<gene>
    <name evidence="7" type="ORF">POSPLADRAFT_1043993</name>
</gene>
<protein>
    <recommendedName>
        <fullName evidence="6">FAD-binding domain-containing protein</fullName>
    </recommendedName>
</protein>
<dbReference type="RefSeq" id="XP_024343409.1">
    <property type="nucleotide sequence ID" value="XM_024478435.1"/>
</dbReference>
<dbReference type="PANTHER" id="PTHR13789:SF306">
    <property type="entry name" value="HYDROXYLASE, PUTATIVE-RELATED"/>
    <property type="match status" value="1"/>
</dbReference>
<keyword evidence="8" id="KW-1185">Reference proteome</keyword>
<dbReference type="GeneID" id="36323385"/>
<evidence type="ECO:0000259" key="6">
    <source>
        <dbReference type="Pfam" id="PF01494"/>
    </source>
</evidence>
<evidence type="ECO:0000256" key="3">
    <source>
        <dbReference type="ARBA" id="ARBA00022827"/>
    </source>
</evidence>
<dbReference type="Proteomes" id="UP000194127">
    <property type="component" value="Unassembled WGS sequence"/>
</dbReference>
<dbReference type="GO" id="GO:0071949">
    <property type="term" value="F:FAD binding"/>
    <property type="evidence" value="ECO:0007669"/>
    <property type="project" value="InterPro"/>
</dbReference>
<dbReference type="SUPFAM" id="SSF51905">
    <property type="entry name" value="FAD/NAD(P)-binding domain"/>
    <property type="match status" value="1"/>
</dbReference>
<dbReference type="PRINTS" id="PR00420">
    <property type="entry name" value="RNGMNOXGNASE"/>
</dbReference>
<dbReference type="STRING" id="670580.A0A1X6ND90"/>
<feature type="domain" description="FAD-binding" evidence="6">
    <location>
        <begin position="22"/>
        <end position="234"/>
    </location>
</feature>
<evidence type="ECO:0000256" key="2">
    <source>
        <dbReference type="ARBA" id="ARBA00022630"/>
    </source>
</evidence>
<evidence type="ECO:0000313" key="7">
    <source>
        <dbReference type="EMBL" id="OSX66615.1"/>
    </source>
</evidence>
<proteinExistence type="inferred from homology"/>
<dbReference type="EMBL" id="KZ110592">
    <property type="protein sequence ID" value="OSX66615.1"/>
    <property type="molecule type" value="Genomic_DNA"/>
</dbReference>